<name>A0A0W0VK48_9GAMM</name>
<protein>
    <submittedName>
        <fullName evidence="1">Uncharacterized protein</fullName>
    </submittedName>
</protein>
<comment type="caution">
    <text evidence="1">The sequence shown here is derived from an EMBL/GenBank/DDBJ whole genome shotgun (WGS) entry which is preliminary data.</text>
</comment>
<sequence>MDDAQKRLKSHSNIIIDSLNEAVERKKLEHIGKVFTGHYGRLFFDIAISDELTKIFQNNEVLAGFEKNLINGNL</sequence>
<dbReference type="RefSeq" id="WP_058502064.1">
    <property type="nucleotide sequence ID" value="NZ_CAAAJA010000007.1"/>
</dbReference>
<dbReference type="PATRIC" id="fig|454.4.peg.1875"/>
<accession>A0A0W0VK48</accession>
<dbReference type="EMBL" id="LNYH01000100">
    <property type="protein sequence ID" value="KTD20481.1"/>
    <property type="molecule type" value="Genomic_DNA"/>
</dbReference>
<proteinExistence type="predicted"/>
<dbReference type="STRING" id="454.Lisr_1726"/>
<organism evidence="1 2">
    <name type="scientific">Legionella israelensis</name>
    <dbReference type="NCBI Taxonomy" id="454"/>
    <lineage>
        <taxon>Bacteria</taxon>
        <taxon>Pseudomonadati</taxon>
        <taxon>Pseudomonadota</taxon>
        <taxon>Gammaproteobacteria</taxon>
        <taxon>Legionellales</taxon>
        <taxon>Legionellaceae</taxon>
        <taxon>Legionella</taxon>
    </lineage>
</organism>
<reference evidence="1 2" key="1">
    <citation type="submission" date="2015-11" db="EMBL/GenBank/DDBJ databases">
        <title>Genomic analysis of 38 Legionella species identifies large and diverse effector repertoires.</title>
        <authorList>
            <person name="Burstein D."/>
            <person name="Amaro F."/>
            <person name="Zusman T."/>
            <person name="Lifshitz Z."/>
            <person name="Cohen O."/>
            <person name="Gilbert J.A."/>
            <person name="Pupko T."/>
            <person name="Shuman H.A."/>
            <person name="Segal G."/>
        </authorList>
    </citation>
    <scope>NUCLEOTIDE SEQUENCE [LARGE SCALE GENOMIC DNA]</scope>
    <source>
        <strain evidence="1 2">Bercovier 4</strain>
    </source>
</reference>
<evidence type="ECO:0000313" key="2">
    <source>
        <dbReference type="Proteomes" id="UP000054761"/>
    </source>
</evidence>
<evidence type="ECO:0000313" key="1">
    <source>
        <dbReference type="EMBL" id="KTD20481.1"/>
    </source>
</evidence>
<dbReference type="AlphaFoldDB" id="A0A0W0VK48"/>
<dbReference type="Proteomes" id="UP000054761">
    <property type="component" value="Unassembled WGS sequence"/>
</dbReference>
<gene>
    <name evidence="1" type="ORF">Lisr_1726</name>
</gene>
<keyword evidence="2" id="KW-1185">Reference proteome</keyword>